<dbReference type="RefSeq" id="WP_091962620.1">
    <property type="nucleotide sequence ID" value="NZ_FOLH01000003.1"/>
</dbReference>
<proteinExistence type="predicted"/>
<keyword evidence="1" id="KW-0812">Transmembrane</keyword>
<keyword evidence="1" id="KW-0472">Membrane</keyword>
<keyword evidence="3" id="KW-1185">Reference proteome</keyword>
<dbReference type="AlphaFoldDB" id="A0A1I1HCL7"/>
<keyword evidence="1" id="KW-1133">Transmembrane helix</keyword>
<organism evidence="2 3">
    <name type="scientific">Marinospirillum celere</name>
    <dbReference type="NCBI Taxonomy" id="1122252"/>
    <lineage>
        <taxon>Bacteria</taxon>
        <taxon>Pseudomonadati</taxon>
        <taxon>Pseudomonadota</taxon>
        <taxon>Gammaproteobacteria</taxon>
        <taxon>Oceanospirillales</taxon>
        <taxon>Oceanospirillaceae</taxon>
        <taxon>Marinospirillum</taxon>
    </lineage>
</organism>
<evidence type="ECO:0000313" key="2">
    <source>
        <dbReference type="EMBL" id="SFC21704.1"/>
    </source>
</evidence>
<reference evidence="2 3" key="1">
    <citation type="submission" date="2016-10" db="EMBL/GenBank/DDBJ databases">
        <authorList>
            <person name="de Groot N.N."/>
        </authorList>
    </citation>
    <scope>NUCLEOTIDE SEQUENCE [LARGE SCALE GENOMIC DNA]</scope>
    <source>
        <strain evidence="2 3">DSM 18438</strain>
    </source>
</reference>
<dbReference type="Proteomes" id="UP000199058">
    <property type="component" value="Unassembled WGS sequence"/>
</dbReference>
<name>A0A1I1HCL7_9GAMM</name>
<sequence length="79" mass="9252">MALRKDKDNSAGLIAAMLFFLAVAVGAFMFFNTYDVNPAALREGHRYEDYCQQVHLYKQTNGREGWRDYRGIYYKECLE</sequence>
<protein>
    <submittedName>
        <fullName evidence="2">Uncharacterized protein</fullName>
    </submittedName>
</protein>
<accession>A0A1I1HCL7</accession>
<feature type="transmembrane region" description="Helical" evidence="1">
    <location>
        <begin position="12"/>
        <end position="31"/>
    </location>
</feature>
<evidence type="ECO:0000256" key="1">
    <source>
        <dbReference type="SAM" id="Phobius"/>
    </source>
</evidence>
<dbReference type="EMBL" id="FOLH01000003">
    <property type="protein sequence ID" value="SFC21704.1"/>
    <property type="molecule type" value="Genomic_DNA"/>
</dbReference>
<evidence type="ECO:0000313" key="3">
    <source>
        <dbReference type="Proteomes" id="UP000199058"/>
    </source>
</evidence>
<dbReference type="OrthoDB" id="6120051at2"/>
<gene>
    <name evidence="2" type="ORF">SAMN05660443_1933</name>
</gene>